<evidence type="ECO:0000259" key="6">
    <source>
        <dbReference type="Pfam" id="PF03717"/>
    </source>
</evidence>
<evidence type="ECO:0000256" key="3">
    <source>
        <dbReference type="ARBA" id="ARBA00023136"/>
    </source>
</evidence>
<comment type="similarity">
    <text evidence="2">Belongs to the transpeptidase family.</text>
</comment>
<accession>A0AAW3JQ65</accession>
<dbReference type="RefSeq" id="WP_055943397.1">
    <property type="nucleotide sequence ID" value="NZ_JAQDCV010000002.1"/>
</dbReference>
<dbReference type="Gene3D" id="3.40.710.10">
    <property type="entry name" value="DD-peptidase/beta-lactamase superfamily"/>
    <property type="match status" value="1"/>
</dbReference>
<dbReference type="InterPro" id="IPR012338">
    <property type="entry name" value="Beta-lactam/transpept-like"/>
</dbReference>
<proteinExistence type="inferred from homology"/>
<name>A0AAW3JQ65_9FIRM</name>
<dbReference type="AlphaFoldDB" id="A0AAW3JQ65"/>
<dbReference type="EMBL" id="LLKB01000005">
    <property type="protein sequence ID" value="KQC84582.1"/>
    <property type="molecule type" value="Genomic_DNA"/>
</dbReference>
<evidence type="ECO:0000259" key="5">
    <source>
        <dbReference type="Pfam" id="PF00905"/>
    </source>
</evidence>
<dbReference type="Proteomes" id="UP000050833">
    <property type="component" value="Unassembled WGS sequence"/>
</dbReference>
<comment type="subcellular location">
    <subcellularLocation>
        <location evidence="1">Membrane</location>
    </subcellularLocation>
</comment>
<sequence length="661" mass="73096">MDKTMLKKIRRRNINRLRRESRVKLVIAILLIFALIMGAGVRVIYLNVNKGTEYKKEVLSQQSYVNKVIHYKRGDIVDRNGNTLAKSTKVYDLILEPKQVIEADENRQAADKDADASKKATAAALKKVFGISEKTFYSILSKKPNSMYYPMKKYTSIQRKIVEEFNKLADEDSDITGVWFEEKYIRTYPYSEVASTVLGFCSSDGNGLGGIESWYNSSLNGVNGKSFGYYDSNLNLIEKVKEAKNGNKIVSTIDINVQGVLEKKMKKFQKDTGSKNMGVILMNPQNGEIYAMADYPSYNLNDPRNLSVKFSKSKIAKMSSKKKGEELQKLWRNFCISDAYEPGSTFKPVTVAASLDEGVTYDGKHYRCDGGQKIGPTYIKCVAYSNGGHGDIDPCKALMKSCNDVMMHMAADLGATRFAKYVRSFGFGSKTGIDLPGEAEGGIFSKEKLHQVELATSSFGQGQTVTMIQLASAFSAVINGGNYYQPHVVKEINSESGAVVSSNDNTLVKRVVSEDASKLIRKYLEKTVEDDEGTASPARVKGYVIGGKTGTAEKWPRNEGKYLVSFAGFTPTDKPELMIYVVIDEPHVSDQAHSTYATEFASEVLKDVLPMLGIYKQTGKSDSAKKITLPSTKKGNQLLEVPKGGFSSSTYKVAKSKKNNG</sequence>
<keyword evidence="4" id="KW-1133">Transmembrane helix</keyword>
<evidence type="ECO:0000313" key="8">
    <source>
        <dbReference type="Proteomes" id="UP000050833"/>
    </source>
</evidence>
<gene>
    <name evidence="7" type="ORF">APZ18_07465</name>
</gene>
<dbReference type="InterPro" id="IPR036138">
    <property type="entry name" value="PBP_dimer_sf"/>
</dbReference>
<keyword evidence="8" id="KW-1185">Reference proteome</keyword>
<dbReference type="InterPro" id="IPR050515">
    <property type="entry name" value="Beta-lactam/transpept"/>
</dbReference>
<dbReference type="PANTHER" id="PTHR30627:SF1">
    <property type="entry name" value="PEPTIDOGLYCAN D,D-TRANSPEPTIDASE FTSI"/>
    <property type="match status" value="1"/>
</dbReference>
<dbReference type="InterPro" id="IPR005311">
    <property type="entry name" value="PBP_dimer"/>
</dbReference>
<dbReference type="SUPFAM" id="SSF56601">
    <property type="entry name" value="beta-lactamase/transpeptidase-like"/>
    <property type="match status" value="1"/>
</dbReference>
<evidence type="ECO:0000256" key="2">
    <source>
        <dbReference type="ARBA" id="ARBA00007171"/>
    </source>
</evidence>
<dbReference type="GO" id="GO:0008658">
    <property type="term" value="F:penicillin binding"/>
    <property type="evidence" value="ECO:0007669"/>
    <property type="project" value="InterPro"/>
</dbReference>
<feature type="domain" description="Penicillin-binding protein dimerisation" evidence="6">
    <location>
        <begin position="72"/>
        <end position="238"/>
    </location>
</feature>
<feature type="transmembrane region" description="Helical" evidence="4">
    <location>
        <begin position="21"/>
        <end position="45"/>
    </location>
</feature>
<feature type="domain" description="Penicillin-binding protein transpeptidase" evidence="5">
    <location>
        <begin position="277"/>
        <end position="605"/>
    </location>
</feature>
<keyword evidence="3 4" id="KW-0472">Membrane</keyword>
<dbReference type="SUPFAM" id="SSF56519">
    <property type="entry name" value="Penicillin binding protein dimerisation domain"/>
    <property type="match status" value="1"/>
</dbReference>
<evidence type="ECO:0008006" key="9">
    <source>
        <dbReference type="Google" id="ProtNLM"/>
    </source>
</evidence>
<reference evidence="7 8" key="1">
    <citation type="submission" date="2015-10" db="EMBL/GenBank/DDBJ databases">
        <title>Butyribacter intestini gen. nov., sp. nov., a butyric acid-producing bacterium of the family Lachnospiraceae isolated from the human faeces.</title>
        <authorList>
            <person name="Zou Y."/>
            <person name="Xue W."/>
            <person name="Luo G."/>
            <person name="Lv M."/>
        </authorList>
    </citation>
    <scope>NUCLEOTIDE SEQUENCE [LARGE SCALE GENOMIC DNA]</scope>
    <source>
        <strain evidence="7 8">TF01-11</strain>
    </source>
</reference>
<evidence type="ECO:0000256" key="1">
    <source>
        <dbReference type="ARBA" id="ARBA00004370"/>
    </source>
</evidence>
<dbReference type="Gene3D" id="3.90.1310.10">
    <property type="entry name" value="Penicillin-binding protein 2a (Domain 2)"/>
    <property type="match status" value="1"/>
</dbReference>
<protein>
    <recommendedName>
        <fullName evidence="9">Stage V sporulation protein D</fullName>
    </recommendedName>
</protein>
<dbReference type="Pfam" id="PF00905">
    <property type="entry name" value="Transpeptidase"/>
    <property type="match status" value="1"/>
</dbReference>
<dbReference type="GO" id="GO:0005886">
    <property type="term" value="C:plasma membrane"/>
    <property type="evidence" value="ECO:0007669"/>
    <property type="project" value="TreeGrafter"/>
</dbReference>
<evidence type="ECO:0000256" key="4">
    <source>
        <dbReference type="SAM" id="Phobius"/>
    </source>
</evidence>
<dbReference type="InterPro" id="IPR001460">
    <property type="entry name" value="PCN-bd_Tpept"/>
</dbReference>
<keyword evidence="4" id="KW-0812">Transmembrane</keyword>
<evidence type="ECO:0000313" key="7">
    <source>
        <dbReference type="EMBL" id="KQC84582.1"/>
    </source>
</evidence>
<dbReference type="Pfam" id="PF03717">
    <property type="entry name" value="PBP_dimer"/>
    <property type="match status" value="1"/>
</dbReference>
<dbReference type="GO" id="GO:0071555">
    <property type="term" value="P:cell wall organization"/>
    <property type="evidence" value="ECO:0007669"/>
    <property type="project" value="TreeGrafter"/>
</dbReference>
<organism evidence="7 8">
    <name type="scientific">Butyribacter intestini</name>
    <dbReference type="NCBI Taxonomy" id="1703332"/>
    <lineage>
        <taxon>Bacteria</taxon>
        <taxon>Bacillati</taxon>
        <taxon>Bacillota</taxon>
        <taxon>Clostridia</taxon>
        <taxon>Lachnospirales</taxon>
        <taxon>Lachnospiraceae</taxon>
        <taxon>Butyribacter</taxon>
    </lineage>
</organism>
<dbReference type="PANTHER" id="PTHR30627">
    <property type="entry name" value="PEPTIDOGLYCAN D,D-TRANSPEPTIDASE"/>
    <property type="match status" value="1"/>
</dbReference>
<comment type="caution">
    <text evidence="7">The sequence shown here is derived from an EMBL/GenBank/DDBJ whole genome shotgun (WGS) entry which is preliminary data.</text>
</comment>